<keyword evidence="2" id="KW-1185">Reference proteome</keyword>
<comment type="caution">
    <text evidence="1">The sequence shown here is derived from an EMBL/GenBank/DDBJ whole genome shotgun (WGS) entry which is preliminary data.</text>
</comment>
<reference evidence="1 2" key="1">
    <citation type="journal article" date="2019" name="Sci. Rep.">
        <title>Orb-weaving spider Araneus ventricosus genome elucidates the spidroin gene catalogue.</title>
        <authorList>
            <person name="Kono N."/>
            <person name="Nakamura H."/>
            <person name="Ohtoshi R."/>
            <person name="Moran D.A.P."/>
            <person name="Shinohara A."/>
            <person name="Yoshida Y."/>
            <person name="Fujiwara M."/>
            <person name="Mori M."/>
            <person name="Tomita M."/>
            <person name="Arakawa K."/>
        </authorList>
    </citation>
    <scope>NUCLEOTIDE SEQUENCE [LARGE SCALE GENOMIC DNA]</scope>
</reference>
<dbReference type="Proteomes" id="UP000499080">
    <property type="component" value="Unassembled WGS sequence"/>
</dbReference>
<accession>A0A4Y2EBT5</accession>
<evidence type="ECO:0000313" key="1">
    <source>
        <dbReference type="EMBL" id="GBM25766.1"/>
    </source>
</evidence>
<protein>
    <submittedName>
        <fullName evidence="1">Uncharacterized protein</fullName>
    </submittedName>
</protein>
<organism evidence="1 2">
    <name type="scientific">Araneus ventricosus</name>
    <name type="common">Orbweaver spider</name>
    <name type="synonym">Epeira ventricosa</name>
    <dbReference type="NCBI Taxonomy" id="182803"/>
    <lineage>
        <taxon>Eukaryota</taxon>
        <taxon>Metazoa</taxon>
        <taxon>Ecdysozoa</taxon>
        <taxon>Arthropoda</taxon>
        <taxon>Chelicerata</taxon>
        <taxon>Arachnida</taxon>
        <taxon>Araneae</taxon>
        <taxon>Araneomorphae</taxon>
        <taxon>Entelegynae</taxon>
        <taxon>Araneoidea</taxon>
        <taxon>Araneidae</taxon>
        <taxon>Araneus</taxon>
    </lineage>
</organism>
<proteinExistence type="predicted"/>
<name>A0A4Y2EBT5_ARAVE</name>
<dbReference type="AlphaFoldDB" id="A0A4Y2EBT5"/>
<gene>
    <name evidence="1" type="ORF">AVEN_2128_1</name>
</gene>
<evidence type="ECO:0000313" key="2">
    <source>
        <dbReference type="Proteomes" id="UP000499080"/>
    </source>
</evidence>
<sequence length="95" mass="11048">METQSHWNPNFAVCLRQFSSGFNIDEGVWPPVVQKMDLTTRECPALDFSTSLDIQELHWNYRAISCFPEYPRIKRHSPLSCLMDCFQSSLTGRFS</sequence>
<dbReference type="EMBL" id="BGPR01000545">
    <property type="protein sequence ID" value="GBM25766.1"/>
    <property type="molecule type" value="Genomic_DNA"/>
</dbReference>